<keyword evidence="3" id="KW-1185">Reference proteome</keyword>
<dbReference type="RefSeq" id="WP_266128925.1">
    <property type="nucleotide sequence ID" value="NZ_JAPKMY010000001.1"/>
</dbReference>
<feature type="transmembrane region" description="Helical" evidence="1">
    <location>
        <begin position="141"/>
        <end position="159"/>
    </location>
</feature>
<evidence type="ECO:0000256" key="1">
    <source>
        <dbReference type="SAM" id="Phobius"/>
    </source>
</evidence>
<accession>A0A9X3IF86</accession>
<dbReference type="InterPro" id="IPR048130">
    <property type="entry name" value="T6SS_ExIF-like"/>
</dbReference>
<keyword evidence="1" id="KW-0812">Transmembrane</keyword>
<keyword evidence="1" id="KW-0472">Membrane</keyword>
<dbReference type="NCBIfam" id="NF041560">
    <property type="entry name" value="T6SS_Burk_ExIF"/>
    <property type="match status" value="1"/>
</dbReference>
<protein>
    <submittedName>
        <fullName evidence="2">Uncharacterized protein</fullName>
    </submittedName>
</protein>
<reference evidence="2" key="1">
    <citation type="submission" date="2022-11" db="EMBL/GenBank/DDBJ databases">
        <title>Biodiversity and phylogenetic relationships of bacteria.</title>
        <authorList>
            <person name="Machado R.A.R."/>
            <person name="Bhat A."/>
            <person name="Loulou A."/>
            <person name="Kallel S."/>
        </authorList>
    </citation>
    <scope>NUCLEOTIDE SEQUENCE</scope>
    <source>
        <strain evidence="2">A-IN1</strain>
    </source>
</reference>
<organism evidence="2 3">
    <name type="scientific">Acinetobacter nematophilus</name>
    <dbReference type="NCBI Taxonomy" id="2994642"/>
    <lineage>
        <taxon>Bacteria</taxon>
        <taxon>Pseudomonadati</taxon>
        <taxon>Pseudomonadota</taxon>
        <taxon>Gammaproteobacteria</taxon>
        <taxon>Moraxellales</taxon>
        <taxon>Moraxellaceae</taxon>
        <taxon>Acinetobacter</taxon>
    </lineage>
</organism>
<comment type="caution">
    <text evidence="2">The sequence shown here is derived from an EMBL/GenBank/DDBJ whole genome shotgun (WGS) entry which is preliminary data.</text>
</comment>
<name>A0A9X3IF86_9GAMM</name>
<sequence length="229" mass="25794">MMSTLGTGGDSQILSSALLSGASANLTLSAQTVFVASHSRLHIQAVVAKINGKICLAKFHRALLEQDEFVVCVARHIEDNVYEVYSMLSPKTGLLHMQVGMGASKTTYTASALKGAKFIFFCSAIMSIFLFIYVGDYSFSSILIWLGVLFVFYFINIFIMKRVIRSLLHLSERSEEIFEAYGFLNPKEVFLLPSRHISEEYKVLLDGVFDYRKIIQDDPYPANYIEKQK</sequence>
<dbReference type="AlphaFoldDB" id="A0A9X3IF86"/>
<proteinExistence type="predicted"/>
<dbReference type="Proteomes" id="UP001146019">
    <property type="component" value="Unassembled WGS sequence"/>
</dbReference>
<dbReference type="EMBL" id="JAPKMY010000001">
    <property type="protein sequence ID" value="MCX5466387.1"/>
    <property type="molecule type" value="Genomic_DNA"/>
</dbReference>
<feature type="transmembrane region" description="Helical" evidence="1">
    <location>
        <begin position="118"/>
        <end position="135"/>
    </location>
</feature>
<evidence type="ECO:0000313" key="2">
    <source>
        <dbReference type="EMBL" id="MCX5466387.1"/>
    </source>
</evidence>
<keyword evidence="1" id="KW-1133">Transmembrane helix</keyword>
<gene>
    <name evidence="2" type="ORF">OSH00_01315</name>
</gene>
<evidence type="ECO:0000313" key="3">
    <source>
        <dbReference type="Proteomes" id="UP001146019"/>
    </source>
</evidence>